<evidence type="ECO:0000313" key="16">
    <source>
        <dbReference type="EMBL" id="NKF24525.1"/>
    </source>
</evidence>
<evidence type="ECO:0000256" key="12">
    <source>
        <dbReference type="ARBA" id="ARBA00023204"/>
    </source>
</evidence>
<comment type="catalytic activity">
    <reaction evidence="1 14">
        <text>Hydrolyzes free adenine bases from 7,8-dihydro-8-oxoguanine:adenine mismatched double-stranded DNA, leaving an apurinic site.</text>
        <dbReference type="EC" id="3.2.2.31"/>
    </reaction>
</comment>
<dbReference type="Pfam" id="PF14815">
    <property type="entry name" value="NUDIX_4"/>
    <property type="match status" value="1"/>
</dbReference>
<dbReference type="GO" id="GO:0051539">
    <property type="term" value="F:4 iron, 4 sulfur cluster binding"/>
    <property type="evidence" value="ECO:0007669"/>
    <property type="project" value="UniProtKB-UniRule"/>
</dbReference>
<dbReference type="Gene3D" id="3.90.79.10">
    <property type="entry name" value="Nucleoside Triphosphate Pyrophosphohydrolase"/>
    <property type="match status" value="1"/>
</dbReference>
<comment type="function">
    <text evidence="2">Adenine glycosylase active on G-A mispairs. MutY also corrects error-prone DNA synthesis past GO lesions which are due to the oxidatively damaged form of guanine: 7,8-dihydro-8-oxoguanine (8-oxo-dGTP).</text>
</comment>
<comment type="cofactor">
    <cofactor evidence="14">
        <name>[4Fe-4S] cluster</name>
        <dbReference type="ChEBI" id="CHEBI:49883"/>
    </cofactor>
    <text evidence="14">Binds 1 [4Fe-4S] cluster.</text>
</comment>
<evidence type="ECO:0000256" key="4">
    <source>
        <dbReference type="ARBA" id="ARBA00012045"/>
    </source>
</evidence>
<evidence type="ECO:0000256" key="6">
    <source>
        <dbReference type="ARBA" id="ARBA00022485"/>
    </source>
</evidence>
<dbReference type="CDD" id="cd03431">
    <property type="entry name" value="NUDIX_DNA_Glycosylase_C-MutY"/>
    <property type="match status" value="1"/>
</dbReference>
<dbReference type="Pfam" id="PF00730">
    <property type="entry name" value="HhH-GPD"/>
    <property type="match status" value="1"/>
</dbReference>
<evidence type="ECO:0000256" key="13">
    <source>
        <dbReference type="ARBA" id="ARBA00023295"/>
    </source>
</evidence>
<dbReference type="GO" id="GO:0006298">
    <property type="term" value="P:mismatch repair"/>
    <property type="evidence" value="ECO:0007669"/>
    <property type="project" value="TreeGrafter"/>
</dbReference>
<organism evidence="16 17">
    <name type="scientific">Solimonas marina</name>
    <dbReference type="NCBI Taxonomy" id="2714601"/>
    <lineage>
        <taxon>Bacteria</taxon>
        <taxon>Pseudomonadati</taxon>
        <taxon>Pseudomonadota</taxon>
        <taxon>Gammaproteobacteria</taxon>
        <taxon>Nevskiales</taxon>
        <taxon>Nevskiaceae</taxon>
        <taxon>Solimonas</taxon>
    </lineage>
</organism>
<dbReference type="SMART" id="SM00478">
    <property type="entry name" value="ENDO3c"/>
    <property type="match status" value="1"/>
</dbReference>
<comment type="similarity">
    <text evidence="3 14">Belongs to the Nth/MutY family.</text>
</comment>
<dbReference type="InterPro" id="IPR003651">
    <property type="entry name" value="Endonuclease3_FeS-loop_motif"/>
</dbReference>
<gene>
    <name evidence="16" type="primary">mutY</name>
    <name evidence="16" type="ORF">G7Y82_19615</name>
</gene>
<dbReference type="Pfam" id="PF10576">
    <property type="entry name" value="EndIII_4Fe-2S"/>
    <property type="match status" value="1"/>
</dbReference>
<dbReference type="GO" id="GO:0034039">
    <property type="term" value="F:8-oxo-7,8-dihydroguanine DNA N-glycosylase activity"/>
    <property type="evidence" value="ECO:0007669"/>
    <property type="project" value="TreeGrafter"/>
</dbReference>
<evidence type="ECO:0000313" key="17">
    <source>
        <dbReference type="Proteomes" id="UP000653472"/>
    </source>
</evidence>
<evidence type="ECO:0000256" key="7">
    <source>
        <dbReference type="ARBA" id="ARBA00022723"/>
    </source>
</evidence>
<keyword evidence="7" id="KW-0479">Metal-binding</keyword>
<keyword evidence="17" id="KW-1185">Reference proteome</keyword>
<dbReference type="NCBIfam" id="TIGR01084">
    <property type="entry name" value="mutY"/>
    <property type="match status" value="1"/>
</dbReference>
<dbReference type="PANTHER" id="PTHR42944:SF1">
    <property type="entry name" value="ADENINE DNA GLYCOSYLASE"/>
    <property type="match status" value="1"/>
</dbReference>
<dbReference type="PROSITE" id="PS00764">
    <property type="entry name" value="ENDONUCLEASE_III_1"/>
    <property type="match status" value="1"/>
</dbReference>
<dbReference type="SMART" id="SM00525">
    <property type="entry name" value="FES"/>
    <property type="match status" value="1"/>
</dbReference>
<dbReference type="InterPro" id="IPR015797">
    <property type="entry name" value="NUDIX_hydrolase-like_dom_sf"/>
</dbReference>
<name>A0A969WH09_9GAMM</name>
<keyword evidence="13 14" id="KW-0326">Glycosidase</keyword>
<dbReference type="Pfam" id="PF00633">
    <property type="entry name" value="HHH"/>
    <property type="match status" value="1"/>
</dbReference>
<dbReference type="InterPro" id="IPR029119">
    <property type="entry name" value="MutY_C"/>
</dbReference>
<evidence type="ECO:0000256" key="1">
    <source>
        <dbReference type="ARBA" id="ARBA00000843"/>
    </source>
</evidence>
<dbReference type="InterPro" id="IPR004035">
    <property type="entry name" value="Endouclease-III_FeS-bd_BS"/>
</dbReference>
<dbReference type="SUPFAM" id="SSF48150">
    <property type="entry name" value="DNA-glycosylase"/>
    <property type="match status" value="1"/>
</dbReference>
<dbReference type="InterPro" id="IPR000445">
    <property type="entry name" value="HhH_motif"/>
</dbReference>
<keyword evidence="10 14" id="KW-0408">Iron</keyword>
<dbReference type="Gene3D" id="1.10.340.30">
    <property type="entry name" value="Hypothetical protein, domain 2"/>
    <property type="match status" value="1"/>
</dbReference>
<dbReference type="InterPro" id="IPR023170">
    <property type="entry name" value="HhH_base_excis_C"/>
</dbReference>
<dbReference type="PANTHER" id="PTHR42944">
    <property type="entry name" value="ADENINE DNA GLYCOSYLASE"/>
    <property type="match status" value="1"/>
</dbReference>
<evidence type="ECO:0000256" key="3">
    <source>
        <dbReference type="ARBA" id="ARBA00008343"/>
    </source>
</evidence>
<dbReference type="GO" id="GO:0006284">
    <property type="term" value="P:base-excision repair"/>
    <property type="evidence" value="ECO:0007669"/>
    <property type="project" value="UniProtKB-UniRule"/>
</dbReference>
<dbReference type="Proteomes" id="UP000653472">
    <property type="component" value="Unassembled WGS sequence"/>
</dbReference>
<keyword evidence="9" id="KW-0378">Hydrolase</keyword>
<evidence type="ECO:0000256" key="11">
    <source>
        <dbReference type="ARBA" id="ARBA00023014"/>
    </source>
</evidence>
<dbReference type="EMBL" id="JAAVXB010000016">
    <property type="protein sequence ID" value="NKF24525.1"/>
    <property type="molecule type" value="Genomic_DNA"/>
</dbReference>
<dbReference type="EC" id="3.2.2.31" evidence="4 14"/>
<keyword evidence="6" id="KW-0004">4Fe-4S</keyword>
<proteinExistence type="inferred from homology"/>
<dbReference type="InterPro" id="IPR003265">
    <property type="entry name" value="HhH-GPD_domain"/>
</dbReference>
<keyword evidence="8 14" id="KW-0227">DNA damage</keyword>
<dbReference type="SUPFAM" id="SSF55811">
    <property type="entry name" value="Nudix"/>
    <property type="match status" value="1"/>
</dbReference>
<dbReference type="RefSeq" id="WP_168149831.1">
    <property type="nucleotide sequence ID" value="NZ_JAAVXB010000016.1"/>
</dbReference>
<keyword evidence="11" id="KW-0411">Iron-sulfur</keyword>
<feature type="domain" description="HhH-GPD" evidence="15">
    <location>
        <begin position="37"/>
        <end position="188"/>
    </location>
</feature>
<dbReference type="GO" id="GO:0046872">
    <property type="term" value="F:metal ion binding"/>
    <property type="evidence" value="ECO:0007669"/>
    <property type="project" value="UniProtKB-UniRule"/>
</dbReference>
<dbReference type="InterPro" id="IPR011257">
    <property type="entry name" value="DNA_glycosylase"/>
</dbReference>
<dbReference type="GO" id="GO:0000701">
    <property type="term" value="F:purine-specific mismatch base pair DNA N-glycosylase activity"/>
    <property type="evidence" value="ECO:0007669"/>
    <property type="project" value="UniProtKB-EC"/>
</dbReference>
<evidence type="ECO:0000259" key="15">
    <source>
        <dbReference type="SMART" id="SM00478"/>
    </source>
</evidence>
<evidence type="ECO:0000256" key="5">
    <source>
        <dbReference type="ARBA" id="ARBA00022023"/>
    </source>
</evidence>
<reference evidence="16" key="1">
    <citation type="submission" date="2020-03" db="EMBL/GenBank/DDBJ databases">
        <title>Solimonas marina sp. nov., isolated from deep seawater of the Pacific Ocean.</title>
        <authorList>
            <person name="Liu X."/>
            <person name="Lai Q."/>
            <person name="Sun F."/>
            <person name="Gai Y."/>
            <person name="Li G."/>
            <person name="Shao Z."/>
        </authorList>
    </citation>
    <scope>NUCLEOTIDE SEQUENCE</scope>
    <source>
        <strain evidence="16">C16B3</strain>
    </source>
</reference>
<dbReference type="NCBIfam" id="NF008132">
    <property type="entry name" value="PRK10880.1"/>
    <property type="match status" value="1"/>
</dbReference>
<dbReference type="FunFam" id="1.10.340.30:FF:000002">
    <property type="entry name" value="Adenine DNA glycosylase"/>
    <property type="match status" value="1"/>
</dbReference>
<dbReference type="GO" id="GO:0035485">
    <property type="term" value="F:adenine/guanine mispair binding"/>
    <property type="evidence" value="ECO:0007669"/>
    <property type="project" value="TreeGrafter"/>
</dbReference>
<dbReference type="InterPro" id="IPR005760">
    <property type="entry name" value="A/G_AdeGlyc_MutY"/>
</dbReference>
<dbReference type="FunFam" id="1.10.1670.10:FF:000002">
    <property type="entry name" value="Adenine DNA glycosylase"/>
    <property type="match status" value="1"/>
</dbReference>
<dbReference type="CDD" id="cd00056">
    <property type="entry name" value="ENDO3c"/>
    <property type="match status" value="1"/>
</dbReference>
<evidence type="ECO:0000256" key="2">
    <source>
        <dbReference type="ARBA" id="ARBA00002933"/>
    </source>
</evidence>
<dbReference type="AlphaFoldDB" id="A0A969WH09"/>
<evidence type="ECO:0000256" key="8">
    <source>
        <dbReference type="ARBA" id="ARBA00022763"/>
    </source>
</evidence>
<evidence type="ECO:0000256" key="10">
    <source>
        <dbReference type="ARBA" id="ARBA00023004"/>
    </source>
</evidence>
<accession>A0A969WH09</accession>
<keyword evidence="12" id="KW-0234">DNA repair</keyword>
<evidence type="ECO:0000256" key="14">
    <source>
        <dbReference type="RuleBase" id="RU365096"/>
    </source>
</evidence>
<dbReference type="Gene3D" id="1.10.1670.10">
    <property type="entry name" value="Helix-hairpin-Helix base-excision DNA repair enzymes (C-terminal)"/>
    <property type="match status" value="1"/>
</dbReference>
<sequence length="350" mass="38733">MSPFADRLLSWFDEHGRHDLPWQHPRAPYRVWLSEVMLQQTQVTTVIPYFARFLARFPDVASLAAAPLDDVLALWAGLGYYARARNLHRCAQVVVAEHDGEFPRDFDAMAALPGIGRSTAGAILAQAHGQRHAILDGNVRRVLARHAAIGGWPGVPAVQKQLWTLAERLLPHERLADYTQALMDLGASICTARKPRCLLCPVQADCQARIDGTIAQYPAPKPARARPQRRTQLLLAYDSADRLLMERRPPSGLWGALWCPPLLADTDPSLADWLAAQNLDASAIETLPPFSHSFTHFDLELQPTRLRASAGAAAVAESRWQWIDADRLATLGLPAPIRKMLDSLHAKTSS</sequence>
<dbReference type="GO" id="GO:0032357">
    <property type="term" value="F:oxidized purine DNA binding"/>
    <property type="evidence" value="ECO:0007669"/>
    <property type="project" value="TreeGrafter"/>
</dbReference>
<evidence type="ECO:0000256" key="9">
    <source>
        <dbReference type="ARBA" id="ARBA00022801"/>
    </source>
</evidence>
<comment type="caution">
    <text evidence="16">The sequence shown here is derived from an EMBL/GenBank/DDBJ whole genome shotgun (WGS) entry which is preliminary data.</text>
</comment>
<dbReference type="InterPro" id="IPR044298">
    <property type="entry name" value="MIG/MutY"/>
</dbReference>
<protein>
    <recommendedName>
        <fullName evidence="5 14">Adenine DNA glycosylase</fullName>
        <ecNumber evidence="4 14">3.2.2.31</ecNumber>
    </recommendedName>
</protein>